<dbReference type="AlphaFoldDB" id="A0A081C2Z3"/>
<dbReference type="STRING" id="1499967.U27_05923"/>
<feature type="transmembrane region" description="Helical" evidence="1">
    <location>
        <begin position="106"/>
        <end position="133"/>
    </location>
</feature>
<accession>A0A081C2Z3</accession>
<feature type="transmembrane region" description="Helical" evidence="1">
    <location>
        <begin position="44"/>
        <end position="61"/>
    </location>
</feature>
<evidence type="ECO:0000313" key="2">
    <source>
        <dbReference type="EMBL" id="GAK58948.1"/>
    </source>
</evidence>
<name>A0A081C2Z3_VECG1</name>
<evidence type="ECO:0000313" key="3">
    <source>
        <dbReference type="Proteomes" id="UP000030661"/>
    </source>
</evidence>
<evidence type="ECO:0000256" key="1">
    <source>
        <dbReference type="SAM" id="Phobius"/>
    </source>
</evidence>
<keyword evidence="1" id="KW-1133">Transmembrane helix</keyword>
<dbReference type="HOGENOM" id="CLU_1802288_0_0_0"/>
<gene>
    <name evidence="2" type="ORF">U27_05923</name>
</gene>
<proteinExistence type="predicted"/>
<feature type="transmembrane region" description="Helical" evidence="1">
    <location>
        <begin position="18"/>
        <end position="38"/>
    </location>
</feature>
<keyword evidence="1" id="KW-0812">Transmembrane</keyword>
<organism evidence="2">
    <name type="scientific">Vecturithrix granuli</name>
    <dbReference type="NCBI Taxonomy" id="1499967"/>
    <lineage>
        <taxon>Bacteria</taxon>
        <taxon>Candidatus Moduliflexota</taxon>
        <taxon>Candidatus Vecturitrichia</taxon>
        <taxon>Candidatus Vecturitrichales</taxon>
        <taxon>Candidatus Vecturitrichaceae</taxon>
        <taxon>Candidatus Vecturithrix</taxon>
    </lineage>
</organism>
<dbReference type="Proteomes" id="UP000030661">
    <property type="component" value="Unassembled WGS sequence"/>
</dbReference>
<sequence>MSPPYFLKDGICWKRIEIVMLGVGFVGTATACLANYSWHWFKESLFFMIWSALPYGFLLVGNHIACRVVKSRLLQPVTALIAVALTALSLMAYIRAVLSPNHSSGMVFFILPLCWMIAIPVVLTGTVIGFLMAARWRKSSQFK</sequence>
<protein>
    <submittedName>
        <fullName evidence="2">Uncharacterized protein</fullName>
    </submittedName>
</protein>
<keyword evidence="3" id="KW-1185">Reference proteome</keyword>
<dbReference type="EMBL" id="DF820469">
    <property type="protein sequence ID" value="GAK58948.1"/>
    <property type="molecule type" value="Genomic_DNA"/>
</dbReference>
<keyword evidence="1" id="KW-0472">Membrane</keyword>
<reference evidence="2" key="1">
    <citation type="journal article" date="2015" name="PeerJ">
        <title>First genomic representation of candidate bacterial phylum KSB3 points to enhanced environmental sensing as a trigger of wastewater bulking.</title>
        <authorList>
            <person name="Sekiguchi Y."/>
            <person name="Ohashi A."/>
            <person name="Parks D.H."/>
            <person name="Yamauchi T."/>
            <person name="Tyson G.W."/>
            <person name="Hugenholtz P."/>
        </authorList>
    </citation>
    <scope>NUCLEOTIDE SEQUENCE [LARGE SCALE GENOMIC DNA]</scope>
</reference>
<feature type="transmembrane region" description="Helical" evidence="1">
    <location>
        <begin position="73"/>
        <end position="94"/>
    </location>
</feature>